<accession>A0A2M9BSX5</accession>
<proteinExistence type="predicted"/>
<evidence type="ECO:0000313" key="2">
    <source>
        <dbReference type="EMBL" id="PJJ61031.1"/>
    </source>
</evidence>
<dbReference type="EMBL" id="PGFA01000001">
    <property type="protein sequence ID" value="PJJ61031.1"/>
    <property type="molecule type" value="Genomic_DNA"/>
</dbReference>
<keyword evidence="3" id="KW-1185">Reference proteome</keyword>
<name>A0A2M9BSX5_9BACT</name>
<comment type="caution">
    <text evidence="2">The sequence shown here is derived from an EMBL/GenBank/DDBJ whole genome shotgun (WGS) entry which is preliminary data.</text>
</comment>
<dbReference type="AlphaFoldDB" id="A0A2M9BSX5"/>
<dbReference type="OrthoDB" id="1401957at2"/>
<dbReference type="SUPFAM" id="SSF50998">
    <property type="entry name" value="Quinoprotein alcohol dehydrogenase-like"/>
    <property type="match status" value="1"/>
</dbReference>
<sequence length="442" mass="49085">MLKTLPYLLLLFLLATACNSADDKGADPAPLTTSIALQAPVLLNDSTAQLSWSALNNPNFQEYRLKRWEVLNDPTAATFTVRPNSLSSPTVAYPDATLPYADDVQYQVVGVLTSGQTIESNTVTLHRPGVHIARAPIYDVLFDEPSRTLYFVGNTGTISQYSLAFQQITKTIQVGQNINYGSLATFRGRRELYLPTQNGRVLIYDAATLTPLDELRVEPVPAPHGLTSVLASHDRLYISTGPYNGPTLRVYDRATKAPLPYQNNLDWYSQRLYPVPGTSDTELVGMAQYVFPMFHTYYSFSAGGAFLGTQQNVSQRNHQTDGRIFAFFPDGQRYISGAYGDVYSKTTAYLSGLPRLPTTFTCYGPDAATQTLYAGTTDRRIYAFGLQAPHPLLHTRKTRFYPFKILKDPAGGFITLSIDTPIEAFFLNTTFYDAKVLVEHLD</sequence>
<gene>
    <name evidence="2" type="ORF">CLV45_2468</name>
</gene>
<dbReference type="InterPro" id="IPR015943">
    <property type="entry name" value="WD40/YVTN_repeat-like_dom_sf"/>
</dbReference>
<keyword evidence="1" id="KW-0732">Signal</keyword>
<feature type="signal peptide" evidence="1">
    <location>
        <begin position="1"/>
        <end position="21"/>
    </location>
</feature>
<feature type="chain" id="PRO_5014683185" description="Fibronectin type-III domain-containing protein" evidence="1">
    <location>
        <begin position="22"/>
        <end position="442"/>
    </location>
</feature>
<evidence type="ECO:0008006" key="4">
    <source>
        <dbReference type="Google" id="ProtNLM"/>
    </source>
</evidence>
<dbReference type="PROSITE" id="PS51257">
    <property type="entry name" value="PROKAR_LIPOPROTEIN"/>
    <property type="match status" value="1"/>
</dbReference>
<organism evidence="2 3">
    <name type="scientific">Hymenobacter chitinivorans DSM 11115</name>
    <dbReference type="NCBI Taxonomy" id="1121954"/>
    <lineage>
        <taxon>Bacteria</taxon>
        <taxon>Pseudomonadati</taxon>
        <taxon>Bacteroidota</taxon>
        <taxon>Cytophagia</taxon>
        <taxon>Cytophagales</taxon>
        <taxon>Hymenobacteraceae</taxon>
        <taxon>Hymenobacter</taxon>
    </lineage>
</organism>
<reference evidence="2 3" key="1">
    <citation type="submission" date="2017-11" db="EMBL/GenBank/DDBJ databases">
        <title>Genomic Encyclopedia of Archaeal and Bacterial Type Strains, Phase II (KMG-II): From Individual Species to Whole Genera.</title>
        <authorList>
            <person name="Goeker M."/>
        </authorList>
    </citation>
    <scope>NUCLEOTIDE SEQUENCE [LARGE SCALE GENOMIC DNA]</scope>
    <source>
        <strain evidence="2 3">DSM 11115</strain>
    </source>
</reference>
<dbReference type="RefSeq" id="WP_100336651.1">
    <property type="nucleotide sequence ID" value="NZ_PGFA01000001.1"/>
</dbReference>
<evidence type="ECO:0000313" key="3">
    <source>
        <dbReference type="Proteomes" id="UP000228535"/>
    </source>
</evidence>
<dbReference type="InterPro" id="IPR011047">
    <property type="entry name" value="Quinoprotein_ADH-like_sf"/>
</dbReference>
<protein>
    <recommendedName>
        <fullName evidence="4">Fibronectin type-III domain-containing protein</fullName>
    </recommendedName>
</protein>
<evidence type="ECO:0000256" key="1">
    <source>
        <dbReference type="SAM" id="SignalP"/>
    </source>
</evidence>
<dbReference type="Gene3D" id="2.130.10.10">
    <property type="entry name" value="YVTN repeat-like/Quinoprotein amine dehydrogenase"/>
    <property type="match status" value="1"/>
</dbReference>
<dbReference type="Proteomes" id="UP000228535">
    <property type="component" value="Unassembled WGS sequence"/>
</dbReference>